<dbReference type="InterPro" id="IPR036278">
    <property type="entry name" value="Sialidase_sf"/>
</dbReference>
<gene>
    <name evidence="2" type="ORF">YP76_20575</name>
</gene>
<dbReference type="EMBL" id="LBIC01000010">
    <property type="protein sequence ID" value="KKW90390.1"/>
    <property type="molecule type" value="Genomic_DNA"/>
</dbReference>
<keyword evidence="3" id="KW-1185">Reference proteome</keyword>
<keyword evidence="1" id="KW-0732">Signal</keyword>
<sequence length="416" mass="46068">MRPALLFAAALITGTIAPAETAYAQRAVTPVVVGSPFEERWPEAPYPRNIWTMQVFDGRLFLGAGNSSNFDPSPNAGPVPVVSYDGKRFHTEFSVDEEQIAQYYPDGHVLLIPGHDSRDDWSFGNMYRRTDRHWTKVRNVPRGLHIYSVQRFHGHLIAAGGSYGQPIDAWISGDDGANWKPAALLPGPVSRDGQVTGAAPLERLVGKGYFGRLWSLFELGDALYASATAPMRPVGETGVQTVASLFQFDPAQEGFMPIIFGSSVPLFPDLQAGASDKIPLVRRWARIDDQTVYIGGWQHNDHQWLPFGVYAATSLEQTRRLPLPDDQIPWDILVHKNRLYCLTAKSKSEGGYAVTIFRFDRALEHATPILTFAAPTFARSFAVFRRQFYFGLGTETGKSVRLSEAAGTVLRTSLIP</sequence>
<dbReference type="Proteomes" id="UP000033874">
    <property type="component" value="Unassembled WGS sequence"/>
</dbReference>
<dbReference type="STRING" id="56193.YP76_20575"/>
<feature type="chain" id="PRO_5005650346" evidence="1">
    <location>
        <begin position="20"/>
        <end position="416"/>
    </location>
</feature>
<dbReference type="SUPFAM" id="SSF50939">
    <property type="entry name" value="Sialidases"/>
    <property type="match status" value="1"/>
</dbReference>
<evidence type="ECO:0000256" key="1">
    <source>
        <dbReference type="SAM" id="SignalP"/>
    </source>
</evidence>
<evidence type="ECO:0000313" key="3">
    <source>
        <dbReference type="Proteomes" id="UP000033874"/>
    </source>
</evidence>
<organism evidence="2 3">
    <name type="scientific">Sphingobium chungbukense</name>
    <dbReference type="NCBI Taxonomy" id="56193"/>
    <lineage>
        <taxon>Bacteria</taxon>
        <taxon>Pseudomonadati</taxon>
        <taxon>Pseudomonadota</taxon>
        <taxon>Alphaproteobacteria</taxon>
        <taxon>Sphingomonadales</taxon>
        <taxon>Sphingomonadaceae</taxon>
        <taxon>Sphingobium</taxon>
    </lineage>
</organism>
<evidence type="ECO:0000313" key="2">
    <source>
        <dbReference type="EMBL" id="KKW90390.1"/>
    </source>
</evidence>
<comment type="caution">
    <text evidence="2">The sequence shown here is derived from an EMBL/GenBank/DDBJ whole genome shotgun (WGS) entry which is preliminary data.</text>
</comment>
<feature type="signal peptide" evidence="1">
    <location>
        <begin position="1"/>
        <end position="19"/>
    </location>
</feature>
<dbReference type="PATRIC" id="fig|56193.3.peg.4322"/>
<name>A0A0M3AKM0_9SPHN</name>
<dbReference type="RefSeq" id="WP_046765476.1">
    <property type="nucleotide sequence ID" value="NZ_LBIC01000010.1"/>
</dbReference>
<dbReference type="AlphaFoldDB" id="A0A0M3AKM0"/>
<reference evidence="2 3" key="1">
    <citation type="submission" date="2015-04" db="EMBL/GenBank/DDBJ databases">
        <title>Genome sequence of aromatic hydrocarbons-degrading Sphingobium chungbukense DJ77.</title>
        <authorList>
            <person name="Kim Y.-C."/>
            <person name="Chae J.-C."/>
        </authorList>
    </citation>
    <scope>NUCLEOTIDE SEQUENCE [LARGE SCALE GENOMIC DNA]</scope>
    <source>
        <strain evidence="2 3">DJ77</strain>
    </source>
</reference>
<protein>
    <submittedName>
        <fullName evidence="2">Uncharacterized protein</fullName>
    </submittedName>
</protein>
<proteinExistence type="predicted"/>
<accession>A0A0M3AKM0</accession>